<accession>A0A2P0P9T7</accession>
<reference evidence="2" key="1">
    <citation type="submission" date="2017-02" db="EMBL/GenBank/DDBJ databases">
        <authorList>
            <person name="Yu X."/>
            <person name="Xu Y."/>
            <person name="Liu X."/>
        </authorList>
    </citation>
    <scope>NUCLEOTIDE SEQUENCE [LARGE SCALE GENOMIC DNA]</scope>
</reference>
<sequence length="106" mass="12446">MRIPTEEERMIRCLLADIHEPLGLLFPGLRTKAHMDPQAEELSIRIDYDHAKLGRMGFCHAVSLYQLTIWGREGMVRYLMQEIPRRVLEGLLVKAQQYSQSNWYSK</sequence>
<keyword evidence="2" id="KW-1185">Reference proteome</keyword>
<dbReference type="RefSeq" id="YP_009800411.1">
    <property type="nucleotide sequence ID" value="NC_047952.1"/>
</dbReference>
<organism evidence="1 2">
    <name type="scientific">Pseudomonas phage PAXYB1</name>
    <dbReference type="NCBI Taxonomy" id="1962679"/>
    <lineage>
        <taxon>Viruses</taxon>
        <taxon>Duplodnaviria</taxon>
        <taxon>Heunggongvirae</taxon>
        <taxon>Uroviricota</taxon>
        <taxon>Caudoviricetes</taxon>
        <taxon>Autographivirales</taxon>
        <taxon>Autoscriptoviridae</taxon>
        <taxon>Krylovirinae</taxon>
        <taxon>Phikmvvirus</taxon>
        <taxon>Phikmvvirus MYY9</taxon>
        <taxon>Phikmvvirus PAXYB1</taxon>
    </lineage>
</organism>
<dbReference type="GeneID" id="54990908"/>
<evidence type="ECO:0000313" key="2">
    <source>
        <dbReference type="Proteomes" id="UP000244561"/>
    </source>
</evidence>
<name>A0A2P0P9T7_9CAUD</name>
<dbReference type="KEGG" id="vg:54990908"/>
<dbReference type="EMBL" id="KY618819">
    <property type="protein sequence ID" value="ARB06204.1"/>
    <property type="molecule type" value="Genomic_DNA"/>
</dbReference>
<evidence type="ECO:0000313" key="1">
    <source>
        <dbReference type="EMBL" id="ARB06204.1"/>
    </source>
</evidence>
<protein>
    <submittedName>
        <fullName evidence="1">Uncharacterized protein</fullName>
    </submittedName>
</protein>
<proteinExistence type="predicted"/>
<dbReference type="Proteomes" id="UP000244561">
    <property type="component" value="Segment"/>
</dbReference>